<gene>
    <name evidence="3" type="ORF">CSOJ01_10760</name>
</gene>
<dbReference type="Pfam" id="PF09994">
    <property type="entry name" value="T6SS_Tle1-like_cat"/>
    <property type="match status" value="1"/>
</dbReference>
<dbReference type="PANTHER" id="PTHR33840">
    <property type="match status" value="1"/>
</dbReference>
<proteinExistence type="predicted"/>
<accession>A0A8H6MNZ4</accession>
<comment type="caution">
    <text evidence="3">The sequence shown here is derived from an EMBL/GenBank/DDBJ whole genome shotgun (WGS) entry which is preliminary data.</text>
</comment>
<keyword evidence="4" id="KW-1185">Reference proteome</keyword>
<evidence type="ECO:0000313" key="3">
    <source>
        <dbReference type="EMBL" id="KAF6803629.1"/>
    </source>
</evidence>
<dbReference type="EMBL" id="WIGN01000232">
    <property type="protein sequence ID" value="KAF6803629.1"/>
    <property type="molecule type" value="Genomic_DNA"/>
</dbReference>
<protein>
    <submittedName>
        <fullName evidence="3">Sporulation associated protein</fullName>
    </submittedName>
</protein>
<dbReference type="SUPFAM" id="SSF53474">
    <property type="entry name" value="alpha/beta-Hydrolases"/>
    <property type="match status" value="1"/>
</dbReference>
<dbReference type="InterPro" id="IPR029058">
    <property type="entry name" value="AB_hydrolase_fold"/>
</dbReference>
<dbReference type="PANTHER" id="PTHR33840:SF2">
    <property type="entry name" value="TLE1 PHOSPHOLIPASE DOMAIN-CONTAINING PROTEIN"/>
    <property type="match status" value="1"/>
</dbReference>
<reference evidence="3 4" key="1">
    <citation type="journal article" date="2020" name="Phytopathology">
        <title>Genome Sequence Resources of Colletotrichum truncatum, C. plurivorum, C. musicola, and C. sojae: Four Species Pathogenic to Soybean (Glycine max).</title>
        <authorList>
            <person name="Rogerio F."/>
            <person name="Boufleur T.R."/>
            <person name="Ciampi-Guillardi M."/>
            <person name="Sukno S.A."/>
            <person name="Thon M.R."/>
            <person name="Massola Junior N.S."/>
            <person name="Baroncelli R."/>
        </authorList>
    </citation>
    <scope>NUCLEOTIDE SEQUENCE [LARGE SCALE GENOMIC DNA]</scope>
    <source>
        <strain evidence="3 4">LFN0009</strain>
    </source>
</reference>
<feature type="region of interest" description="Disordered" evidence="1">
    <location>
        <begin position="1"/>
        <end position="26"/>
    </location>
</feature>
<feature type="compositionally biased region" description="Polar residues" evidence="1">
    <location>
        <begin position="1"/>
        <end position="14"/>
    </location>
</feature>
<organism evidence="3 4">
    <name type="scientific">Colletotrichum sojae</name>
    <dbReference type="NCBI Taxonomy" id="2175907"/>
    <lineage>
        <taxon>Eukaryota</taxon>
        <taxon>Fungi</taxon>
        <taxon>Dikarya</taxon>
        <taxon>Ascomycota</taxon>
        <taxon>Pezizomycotina</taxon>
        <taxon>Sordariomycetes</taxon>
        <taxon>Hypocreomycetidae</taxon>
        <taxon>Glomerellales</taxon>
        <taxon>Glomerellaceae</taxon>
        <taxon>Colletotrichum</taxon>
        <taxon>Colletotrichum orchidearum species complex</taxon>
    </lineage>
</organism>
<evidence type="ECO:0000256" key="1">
    <source>
        <dbReference type="SAM" id="MobiDB-lite"/>
    </source>
</evidence>
<evidence type="ECO:0000313" key="4">
    <source>
        <dbReference type="Proteomes" id="UP000652219"/>
    </source>
</evidence>
<evidence type="ECO:0000259" key="2">
    <source>
        <dbReference type="Pfam" id="PF09994"/>
    </source>
</evidence>
<dbReference type="AlphaFoldDB" id="A0A8H6MNZ4"/>
<name>A0A8H6MNZ4_9PEZI</name>
<dbReference type="Proteomes" id="UP000652219">
    <property type="component" value="Unassembled WGS sequence"/>
</dbReference>
<sequence length="600" mass="70127">MSFSSVGTVPSSIPSPEGDTFAHRWRGVEREPKTPRKLILCFDGTGNAFTGTESDTNVVKLLRLLDRNDPNQFHYYQTGIGTYDVNQTSIHQYWYQKQWSNITQAVDQGFGTTFDSHVVAGYRFLMRYYEPGDKIYMFGFSRGAYTAKFLARMVYTVGLLCRGNEEMVPFAYRLYQRHLDGEFQKIEDEKAEAKKDLTPEQKEHHHRTAANAKTELKAFSETFCWKERSEFSTDKKANIKVFFLGLWDCVNSVAVMEGKLTRDVQVKGTAHYVRHAVAVDERRVKFKAALFQQDIDREIESEDKEDIKEVWFPGNHGDIGGGWHPAEDQLPYPKLALWKTLMNMNPFMKNKYKAERPHDECAAAASKQCDWCDRTEEPEFGKKEHKKTVLTQCQLSDIPLSWMIKEMEEVGEAHQETKLAWRKKKLRRFKHRLEFNRQSAIEGSIHDPLRFGFGTAWLTVIFWNLLERLPLIQRWELNDDNEWEWTRLPLNRGNTRDIPSAATLHHSLLERLQTDRLKYAPENNHKGNDDPCLQELRAVVRLERCGEHPENDVHNADHVCAKDCCHRDHHTFEFKDHYDKKMQPKTLEEKKKTHGHQIET</sequence>
<feature type="domain" description="T6SS Phospholipase effector Tle1-like catalytic" evidence="2">
    <location>
        <begin position="36"/>
        <end position="329"/>
    </location>
</feature>
<dbReference type="InterPro" id="IPR018712">
    <property type="entry name" value="Tle1-like_cat"/>
</dbReference>